<keyword evidence="3 8" id="KW-0812">Transmembrane</keyword>
<dbReference type="PANTHER" id="PTHR11819">
    <property type="entry name" value="SOLUTE CARRIER FAMILY 5"/>
    <property type="match status" value="1"/>
</dbReference>
<feature type="transmembrane region" description="Helical" evidence="8">
    <location>
        <begin position="476"/>
        <end position="497"/>
    </location>
</feature>
<feature type="transmembrane region" description="Helical" evidence="8">
    <location>
        <begin position="372"/>
        <end position="393"/>
    </location>
</feature>
<dbReference type="PANTHER" id="PTHR11819:SF195">
    <property type="entry name" value="SODIUM_GLUCOSE COTRANSPORTER 4"/>
    <property type="match status" value="1"/>
</dbReference>
<evidence type="ECO:0000256" key="7">
    <source>
        <dbReference type="SAM" id="MobiDB-lite"/>
    </source>
</evidence>
<protein>
    <submittedName>
        <fullName evidence="10">Sodium/glucose cotransporter 5-like</fullName>
    </submittedName>
</protein>
<organism evidence="9 10">
    <name type="scientific">Petromyzon marinus</name>
    <name type="common">Sea lamprey</name>
    <dbReference type="NCBI Taxonomy" id="7757"/>
    <lineage>
        <taxon>Eukaryota</taxon>
        <taxon>Metazoa</taxon>
        <taxon>Chordata</taxon>
        <taxon>Craniata</taxon>
        <taxon>Vertebrata</taxon>
        <taxon>Cyclostomata</taxon>
        <taxon>Hyperoartia</taxon>
        <taxon>Petromyzontiformes</taxon>
        <taxon>Petromyzontidae</taxon>
        <taxon>Petromyzon</taxon>
    </lineage>
</organism>
<dbReference type="KEGG" id="pmrn:116943845"/>
<evidence type="ECO:0000256" key="1">
    <source>
        <dbReference type="ARBA" id="ARBA00004141"/>
    </source>
</evidence>
<dbReference type="Pfam" id="PF00474">
    <property type="entry name" value="SSF"/>
    <property type="match status" value="1"/>
</dbReference>
<reference evidence="10" key="1">
    <citation type="submission" date="2025-08" db="UniProtKB">
        <authorList>
            <consortium name="RefSeq"/>
        </authorList>
    </citation>
    <scope>IDENTIFICATION</scope>
    <source>
        <tissue evidence="10">Sperm</tissue>
    </source>
</reference>
<dbReference type="RefSeq" id="XP_032812990.1">
    <property type="nucleotide sequence ID" value="XM_032957099.1"/>
</dbReference>
<feature type="transmembrane region" description="Helical" evidence="8">
    <location>
        <begin position="331"/>
        <end position="351"/>
    </location>
</feature>
<proteinExistence type="inferred from homology"/>
<feature type="transmembrane region" description="Helical" evidence="8">
    <location>
        <begin position="131"/>
        <end position="148"/>
    </location>
</feature>
<dbReference type="InterPro" id="IPR018212">
    <property type="entry name" value="Na/solute_symporter_CS"/>
</dbReference>
<keyword evidence="5 8" id="KW-0472">Membrane</keyword>
<evidence type="ECO:0000256" key="3">
    <source>
        <dbReference type="ARBA" id="ARBA00022692"/>
    </source>
</evidence>
<feature type="transmembrane region" description="Helical" evidence="8">
    <location>
        <begin position="224"/>
        <end position="242"/>
    </location>
</feature>
<accession>A0AAJ7WWW8</accession>
<keyword evidence="9" id="KW-1185">Reference proteome</keyword>
<feature type="transmembrane region" description="Helical" evidence="8">
    <location>
        <begin position="101"/>
        <end position="125"/>
    </location>
</feature>
<evidence type="ECO:0000256" key="4">
    <source>
        <dbReference type="ARBA" id="ARBA00022989"/>
    </source>
</evidence>
<comment type="subcellular location">
    <subcellularLocation>
        <location evidence="1">Membrane</location>
        <topology evidence="1">Multi-pass membrane protein</topology>
    </subcellularLocation>
</comment>
<dbReference type="GO" id="GO:0005886">
    <property type="term" value="C:plasma membrane"/>
    <property type="evidence" value="ECO:0007669"/>
    <property type="project" value="TreeGrafter"/>
</dbReference>
<feature type="transmembrane region" description="Helical" evidence="8">
    <location>
        <begin position="21"/>
        <end position="54"/>
    </location>
</feature>
<dbReference type="AlphaFoldDB" id="A0AAJ7WWW8"/>
<feature type="transmembrane region" description="Helical" evidence="8">
    <location>
        <begin position="636"/>
        <end position="655"/>
    </location>
</feature>
<feature type="transmembrane region" description="Helical" evidence="8">
    <location>
        <begin position="434"/>
        <end position="456"/>
    </location>
</feature>
<dbReference type="FunFam" id="1.20.1730.10:FF:000027">
    <property type="entry name" value="Uncharacterized protein"/>
    <property type="match status" value="1"/>
</dbReference>
<dbReference type="PROSITE" id="PS50283">
    <property type="entry name" value="NA_SOLUT_SYMP_3"/>
    <property type="match status" value="1"/>
</dbReference>
<dbReference type="NCBIfam" id="TIGR00813">
    <property type="entry name" value="sss"/>
    <property type="match status" value="1"/>
</dbReference>
<feature type="compositionally biased region" description="Basic and acidic residues" evidence="7">
    <location>
        <begin position="528"/>
        <end position="538"/>
    </location>
</feature>
<feature type="transmembrane region" description="Helical" evidence="8">
    <location>
        <begin position="405"/>
        <end position="427"/>
    </location>
</feature>
<evidence type="ECO:0000256" key="5">
    <source>
        <dbReference type="ARBA" id="ARBA00023136"/>
    </source>
</evidence>
<feature type="transmembrane region" description="Helical" evidence="8">
    <location>
        <begin position="60"/>
        <end position="80"/>
    </location>
</feature>
<dbReference type="Proteomes" id="UP001318040">
    <property type="component" value="Chromosome 19"/>
</dbReference>
<dbReference type="Gene3D" id="1.20.1730.10">
    <property type="entry name" value="Sodium/glucose cotransporter"/>
    <property type="match status" value="1"/>
</dbReference>
<dbReference type="GO" id="GO:0005412">
    <property type="term" value="F:D-glucose:sodium symporter activity"/>
    <property type="evidence" value="ECO:0007669"/>
    <property type="project" value="TreeGrafter"/>
</dbReference>
<dbReference type="InterPro" id="IPR001734">
    <property type="entry name" value="Na/solute_symporter"/>
</dbReference>
<feature type="transmembrane region" description="Helical" evidence="8">
    <location>
        <begin position="263"/>
        <end position="284"/>
    </location>
</feature>
<feature type="transmembrane region" description="Helical" evidence="8">
    <location>
        <begin position="160"/>
        <end position="178"/>
    </location>
</feature>
<feature type="region of interest" description="Disordered" evidence="7">
    <location>
        <begin position="522"/>
        <end position="560"/>
    </location>
</feature>
<keyword evidence="4 8" id="KW-1133">Transmembrane helix</keyword>
<sequence>MCRSNRNNVSGYFLAGKDIVWWPVGASLFASNIGSGSFIGLAGTGAASGIAVAAYELSGLFTLILLAWIFVPVYITSGVVTTPEYLQKRHGGKRLRVYLSFLNLILCIFTKISSDMYAGAIFIQLTLGWDLYTSIILLLGVTAIYTITGGLKAVIYTDTFQLVIMLVGSFVLMILSFMKVGGFEELQLRYSRAMPNVTLAGNTTCGTPRSDAFHIFRDATHGDYPWPGVVLGIPILSAWYFCTDQVLVQRSISAKNLTHAKGGSVLAAYCKILPLFLLILPGMISRVLFTEEVACATRETCQEACGNPAGCTNIAYPKLVVELMPPGLKGVMLAAMMAALMSSLTSVFNSSSTIFTMDLWARLRPRASEQELMIVGRVFVLVLVGLSIAWIPVLQASQSGQLFDYIQSVTGYFAPPILMVYLLSIFWEGFNEQGAFWGLMAGFLTGVIRMGLDFGYGTPACGDPDPRPPVLARVHFLHFTVLLFVLVGAVMVAVSLVTRRSVGTKRDLAGLTWWSRWKVGAGTSTDASGKDSPGRMDGDDNPTFPMDVSGSAAHLPDNGKDWETLGEQELDLSIHSDADTDKGKQSRPGVARWLLHAGAWFCGLSGSSTAPSSGGDAPRAVVGPESISETRTWRRVADTNALLIAVLGIFVWGFFA</sequence>
<name>A0AAJ7WWW8_PETMA</name>
<gene>
    <name evidence="10" type="primary">LOC116943845</name>
</gene>
<evidence type="ECO:0000256" key="6">
    <source>
        <dbReference type="RuleBase" id="RU362091"/>
    </source>
</evidence>
<evidence type="ECO:0000256" key="2">
    <source>
        <dbReference type="ARBA" id="ARBA00006434"/>
    </source>
</evidence>
<dbReference type="PROSITE" id="PS00456">
    <property type="entry name" value="NA_SOLUT_SYMP_1"/>
    <property type="match status" value="1"/>
</dbReference>
<evidence type="ECO:0000256" key="8">
    <source>
        <dbReference type="SAM" id="Phobius"/>
    </source>
</evidence>
<comment type="similarity">
    <text evidence="2 6">Belongs to the sodium:solute symporter (SSF) (TC 2.A.21) family.</text>
</comment>
<evidence type="ECO:0000313" key="9">
    <source>
        <dbReference type="Proteomes" id="UP001318040"/>
    </source>
</evidence>
<evidence type="ECO:0000313" key="10">
    <source>
        <dbReference type="RefSeq" id="XP_032812990.1"/>
    </source>
</evidence>
<dbReference type="InterPro" id="IPR038377">
    <property type="entry name" value="Na/Glc_symporter_sf"/>
</dbReference>